<dbReference type="RefSeq" id="WP_103113943.1">
    <property type="nucleotide sequence ID" value="NZ_PPFX01000001.1"/>
</dbReference>
<keyword evidence="3" id="KW-0597">Phosphoprotein</keyword>
<dbReference type="PROSITE" id="PS50109">
    <property type="entry name" value="HIS_KIN"/>
    <property type="match status" value="1"/>
</dbReference>
<dbReference type="InterPro" id="IPR013655">
    <property type="entry name" value="PAS_fold_3"/>
</dbReference>
<dbReference type="Pfam" id="PF02518">
    <property type="entry name" value="HATPase_c"/>
    <property type="match status" value="1"/>
</dbReference>
<dbReference type="GO" id="GO:0046983">
    <property type="term" value="F:protein dimerization activity"/>
    <property type="evidence" value="ECO:0007669"/>
    <property type="project" value="InterPro"/>
</dbReference>
<dbReference type="InterPro" id="IPR011712">
    <property type="entry name" value="Sig_transdc_His_kin_sub3_dim/P"/>
</dbReference>
<keyword evidence="8" id="KW-0902">Two-component regulatory system</keyword>
<dbReference type="PANTHER" id="PTHR24421:SF10">
    <property type="entry name" value="NITRATE_NITRITE SENSOR PROTEIN NARQ"/>
    <property type="match status" value="1"/>
</dbReference>
<keyword evidence="9" id="KW-0472">Membrane</keyword>
<dbReference type="NCBIfam" id="TIGR00229">
    <property type="entry name" value="sensory_box"/>
    <property type="match status" value="1"/>
</dbReference>
<dbReference type="InterPro" id="IPR000700">
    <property type="entry name" value="PAS-assoc_C"/>
</dbReference>
<keyword evidence="6" id="KW-0418">Kinase</keyword>
<name>A0A2K2HEW7_9BACT</name>
<dbReference type="EC" id="2.7.13.3" evidence="2"/>
<accession>A0A2K2HEW7</accession>
<feature type="domain" description="PAC" evidence="12">
    <location>
        <begin position="178"/>
        <end position="231"/>
    </location>
</feature>
<evidence type="ECO:0000259" key="10">
    <source>
        <dbReference type="PROSITE" id="PS50109"/>
    </source>
</evidence>
<dbReference type="GO" id="GO:0005524">
    <property type="term" value="F:ATP binding"/>
    <property type="evidence" value="ECO:0007669"/>
    <property type="project" value="UniProtKB-KW"/>
</dbReference>
<dbReference type="InterPro" id="IPR050482">
    <property type="entry name" value="Sensor_HK_TwoCompSys"/>
</dbReference>
<dbReference type="CDD" id="cd00130">
    <property type="entry name" value="PAS"/>
    <property type="match status" value="1"/>
</dbReference>
<comment type="catalytic activity">
    <reaction evidence="1">
        <text>ATP + protein L-histidine = ADP + protein N-phospho-L-histidine.</text>
        <dbReference type="EC" id="2.7.13.3"/>
    </reaction>
</comment>
<dbReference type="SUPFAM" id="SSF55785">
    <property type="entry name" value="PYP-like sensor domain (PAS domain)"/>
    <property type="match status" value="1"/>
</dbReference>
<dbReference type="InterPro" id="IPR000014">
    <property type="entry name" value="PAS"/>
</dbReference>
<feature type="domain" description="Histidine kinase" evidence="10">
    <location>
        <begin position="257"/>
        <end position="453"/>
    </location>
</feature>
<dbReference type="GO" id="GO:0016020">
    <property type="term" value="C:membrane"/>
    <property type="evidence" value="ECO:0007669"/>
    <property type="project" value="InterPro"/>
</dbReference>
<reference evidence="13 14" key="1">
    <citation type="journal article" date="2018" name="Genome Announc.">
        <title>Genome Sequence of Geothermobacter sp. HR-1 Iron Reducer from the Loihi Seamount.</title>
        <authorList>
            <person name="Smith H."/>
            <person name="Abuyen K."/>
            <person name="Tremblay J."/>
            <person name="Savalia P."/>
            <person name="Perez-Rodriguez I."/>
            <person name="Emerson D."/>
            <person name="Tully B."/>
            <person name="Amend J."/>
        </authorList>
    </citation>
    <scope>NUCLEOTIDE SEQUENCE [LARGE SCALE GENOMIC DNA]</scope>
    <source>
        <strain evidence="13 14">HR-1</strain>
    </source>
</reference>
<dbReference type="PANTHER" id="PTHR24421">
    <property type="entry name" value="NITRATE/NITRITE SENSOR PROTEIN NARX-RELATED"/>
    <property type="match status" value="1"/>
</dbReference>
<evidence type="ECO:0000256" key="8">
    <source>
        <dbReference type="ARBA" id="ARBA00023012"/>
    </source>
</evidence>
<dbReference type="CDD" id="cd16917">
    <property type="entry name" value="HATPase_UhpB-NarQ-NarX-like"/>
    <property type="match status" value="1"/>
</dbReference>
<evidence type="ECO:0000256" key="7">
    <source>
        <dbReference type="ARBA" id="ARBA00022840"/>
    </source>
</evidence>
<evidence type="ECO:0000256" key="9">
    <source>
        <dbReference type="SAM" id="Phobius"/>
    </source>
</evidence>
<dbReference type="PROSITE" id="PS50113">
    <property type="entry name" value="PAC"/>
    <property type="match status" value="1"/>
</dbReference>
<evidence type="ECO:0000313" key="14">
    <source>
        <dbReference type="Proteomes" id="UP000236340"/>
    </source>
</evidence>
<dbReference type="Gene3D" id="3.30.565.10">
    <property type="entry name" value="Histidine kinase-like ATPase, C-terminal domain"/>
    <property type="match status" value="1"/>
</dbReference>
<dbReference type="Proteomes" id="UP000236340">
    <property type="component" value="Unassembled WGS sequence"/>
</dbReference>
<organism evidence="13 14">
    <name type="scientific">Geothermobacter hydrogeniphilus</name>
    <dbReference type="NCBI Taxonomy" id="1969733"/>
    <lineage>
        <taxon>Bacteria</taxon>
        <taxon>Pseudomonadati</taxon>
        <taxon>Thermodesulfobacteriota</taxon>
        <taxon>Desulfuromonadia</taxon>
        <taxon>Desulfuromonadales</taxon>
        <taxon>Geothermobacteraceae</taxon>
        <taxon>Geothermobacter</taxon>
    </lineage>
</organism>
<dbReference type="InterPro" id="IPR001610">
    <property type="entry name" value="PAC"/>
</dbReference>
<dbReference type="InterPro" id="IPR035965">
    <property type="entry name" value="PAS-like_dom_sf"/>
</dbReference>
<dbReference type="SMART" id="SM00086">
    <property type="entry name" value="PAC"/>
    <property type="match status" value="1"/>
</dbReference>
<evidence type="ECO:0000259" key="12">
    <source>
        <dbReference type="PROSITE" id="PS50113"/>
    </source>
</evidence>
<dbReference type="GO" id="GO:0000155">
    <property type="term" value="F:phosphorelay sensor kinase activity"/>
    <property type="evidence" value="ECO:0007669"/>
    <property type="project" value="InterPro"/>
</dbReference>
<dbReference type="OrthoDB" id="5421862at2"/>
<feature type="transmembrane region" description="Helical" evidence="9">
    <location>
        <begin position="31"/>
        <end position="50"/>
    </location>
</feature>
<keyword evidence="7" id="KW-0067">ATP-binding</keyword>
<dbReference type="AlphaFoldDB" id="A0A2K2HEW7"/>
<dbReference type="EMBL" id="PPFX01000001">
    <property type="protein sequence ID" value="PNU21830.1"/>
    <property type="molecule type" value="Genomic_DNA"/>
</dbReference>
<proteinExistence type="predicted"/>
<keyword evidence="9" id="KW-1133">Transmembrane helix</keyword>
<evidence type="ECO:0000256" key="5">
    <source>
        <dbReference type="ARBA" id="ARBA00022741"/>
    </source>
</evidence>
<evidence type="ECO:0000259" key="11">
    <source>
        <dbReference type="PROSITE" id="PS50112"/>
    </source>
</evidence>
<dbReference type="InterPro" id="IPR036890">
    <property type="entry name" value="HATPase_C_sf"/>
</dbReference>
<evidence type="ECO:0000256" key="2">
    <source>
        <dbReference type="ARBA" id="ARBA00012438"/>
    </source>
</evidence>
<comment type="caution">
    <text evidence="13">The sequence shown here is derived from an EMBL/GenBank/DDBJ whole genome shotgun (WGS) entry which is preliminary data.</text>
</comment>
<dbReference type="Pfam" id="PF07730">
    <property type="entry name" value="HisKA_3"/>
    <property type="match status" value="1"/>
</dbReference>
<dbReference type="InterPro" id="IPR003594">
    <property type="entry name" value="HATPase_dom"/>
</dbReference>
<evidence type="ECO:0000313" key="13">
    <source>
        <dbReference type="EMBL" id="PNU21830.1"/>
    </source>
</evidence>
<feature type="transmembrane region" description="Helical" evidence="9">
    <location>
        <begin position="62"/>
        <end position="80"/>
    </location>
</feature>
<evidence type="ECO:0000256" key="3">
    <source>
        <dbReference type="ARBA" id="ARBA00022553"/>
    </source>
</evidence>
<sequence length="464" mass="52671">MTKLRSLFDGEPFQGRDLFAGPLPWLEPKRLLLMMVLAVFAVETLVMFTLHLIPGLPVVTEAVVDSCLLLLVLSPILYYFHYCPLQLHYRAGLQTTNRLLRSEERLRLVQGATNDGLWDWDIATESVYYNPRFAAMLGYRRDDLKPFLQTWRKLLHPEEKTQVLETLDEHLAGKNEHYRAEYRVKTAGGEWLWVLARGRVVSRDEAGGALRMVGTLTDISDRKRAEQALLARKQEVGQLSRQLMLRSEEEKRHLAQDLHDEFGQVLSAFQLGVEVLQKHRSPGGKGYQEQCNRLLGLVSRLERDIRHISRHLRPVMLDDLGLVPTLRSLAAELESQVPGLTVEFSIEEISGRLETDLEMVCYRICQEALHNCLKHSAASRVRITLRSGVEWVEMIVRDNGRGFEVRQQPERDSHWGMGLLGMRERAHAVAGSCDICSTPGGGTSVVCQVPARFVEEGLCRTSAS</sequence>
<protein>
    <recommendedName>
        <fullName evidence="2">histidine kinase</fullName>
        <ecNumber evidence="2">2.7.13.3</ecNumber>
    </recommendedName>
</protein>
<dbReference type="Gene3D" id="1.20.5.1930">
    <property type="match status" value="1"/>
</dbReference>
<evidence type="ECO:0000256" key="1">
    <source>
        <dbReference type="ARBA" id="ARBA00000085"/>
    </source>
</evidence>
<feature type="domain" description="PAS" evidence="11">
    <location>
        <begin position="102"/>
        <end position="174"/>
    </location>
</feature>
<dbReference type="Pfam" id="PF08447">
    <property type="entry name" value="PAS_3"/>
    <property type="match status" value="1"/>
</dbReference>
<dbReference type="SUPFAM" id="SSF55874">
    <property type="entry name" value="ATPase domain of HSP90 chaperone/DNA topoisomerase II/histidine kinase"/>
    <property type="match status" value="1"/>
</dbReference>
<evidence type="ECO:0000256" key="4">
    <source>
        <dbReference type="ARBA" id="ARBA00022679"/>
    </source>
</evidence>
<keyword evidence="9" id="KW-0812">Transmembrane</keyword>
<dbReference type="PROSITE" id="PS50112">
    <property type="entry name" value="PAS"/>
    <property type="match status" value="1"/>
</dbReference>
<dbReference type="InterPro" id="IPR005467">
    <property type="entry name" value="His_kinase_dom"/>
</dbReference>
<keyword evidence="5" id="KW-0547">Nucleotide-binding</keyword>
<keyword evidence="4" id="KW-0808">Transferase</keyword>
<dbReference type="SMART" id="SM00091">
    <property type="entry name" value="PAS"/>
    <property type="match status" value="1"/>
</dbReference>
<evidence type="ECO:0000256" key="6">
    <source>
        <dbReference type="ARBA" id="ARBA00022777"/>
    </source>
</evidence>
<dbReference type="Gene3D" id="3.30.450.20">
    <property type="entry name" value="PAS domain"/>
    <property type="match status" value="1"/>
</dbReference>
<gene>
    <name evidence="13" type="ORF">C2E25_00965</name>
</gene>
<dbReference type="SMART" id="SM00387">
    <property type="entry name" value="HATPase_c"/>
    <property type="match status" value="1"/>
</dbReference>